<dbReference type="SUPFAM" id="SSF141452">
    <property type="entry name" value="Hcp1-like"/>
    <property type="match status" value="1"/>
</dbReference>
<protein>
    <submittedName>
        <fullName evidence="6">Type VI secretion system tube protein Hcp</fullName>
    </submittedName>
</protein>
<feature type="chain" id="PRO_5037369607" evidence="5">
    <location>
        <begin position="25"/>
        <end position="299"/>
    </location>
</feature>
<dbReference type="Gene3D" id="2.30.110.20">
    <property type="entry name" value="Hcp1-like"/>
    <property type="match status" value="1"/>
</dbReference>
<evidence type="ECO:0000256" key="1">
    <source>
        <dbReference type="ARBA" id="ARBA00004613"/>
    </source>
</evidence>
<comment type="caution">
    <text evidence="6">The sequence shown here is derived from an EMBL/GenBank/DDBJ whole genome shotgun (WGS) entry which is preliminary data.</text>
</comment>
<keyword evidence="3 5" id="KW-0732">Signal</keyword>
<name>A0A934S9T7_9BACT</name>
<proteinExistence type="predicted"/>
<dbReference type="AlphaFoldDB" id="A0A934S9T7"/>
<organism evidence="6 7">
    <name type="scientific">Luteolibacter pohnpeiensis</name>
    <dbReference type="NCBI Taxonomy" id="454153"/>
    <lineage>
        <taxon>Bacteria</taxon>
        <taxon>Pseudomonadati</taxon>
        <taxon>Verrucomicrobiota</taxon>
        <taxon>Verrucomicrobiia</taxon>
        <taxon>Verrucomicrobiales</taxon>
        <taxon>Verrucomicrobiaceae</taxon>
        <taxon>Luteolibacter</taxon>
    </lineage>
</organism>
<dbReference type="PANTHER" id="PTHR36152">
    <property type="entry name" value="CYTOPLASMIC PROTEIN-RELATED"/>
    <property type="match status" value="1"/>
</dbReference>
<dbReference type="Pfam" id="PF05638">
    <property type="entry name" value="T6SS_HCP"/>
    <property type="match status" value="1"/>
</dbReference>
<dbReference type="EMBL" id="JAENIJ010000009">
    <property type="protein sequence ID" value="MBK1882282.1"/>
    <property type="molecule type" value="Genomic_DNA"/>
</dbReference>
<evidence type="ECO:0000256" key="2">
    <source>
        <dbReference type="ARBA" id="ARBA00022525"/>
    </source>
</evidence>
<dbReference type="Proteomes" id="UP000603141">
    <property type="component" value="Unassembled WGS sequence"/>
</dbReference>
<dbReference type="PANTHER" id="PTHR36152:SF1">
    <property type="entry name" value="UBIQUITIN-LIKE DOMAIN-CONTAINING PROTEIN"/>
    <property type="match status" value="1"/>
</dbReference>
<evidence type="ECO:0000256" key="3">
    <source>
        <dbReference type="ARBA" id="ARBA00022729"/>
    </source>
</evidence>
<evidence type="ECO:0000256" key="5">
    <source>
        <dbReference type="SAM" id="SignalP"/>
    </source>
</evidence>
<dbReference type="InterPro" id="IPR036624">
    <property type="entry name" value="Hcp1-lik_sf"/>
</dbReference>
<reference evidence="6" key="1">
    <citation type="submission" date="2021-01" db="EMBL/GenBank/DDBJ databases">
        <title>Modified the classification status of verrucomicrobia.</title>
        <authorList>
            <person name="Feng X."/>
        </authorList>
    </citation>
    <scope>NUCLEOTIDE SEQUENCE</scope>
    <source>
        <strain evidence="6">KCTC 22041</strain>
    </source>
</reference>
<dbReference type="RefSeq" id="WP_200269270.1">
    <property type="nucleotide sequence ID" value="NZ_JAENIJ010000009.1"/>
</dbReference>
<dbReference type="Pfam" id="PF18884">
    <property type="entry name" value="TSP3_bac"/>
    <property type="match status" value="1"/>
</dbReference>
<keyword evidence="4" id="KW-0106">Calcium</keyword>
<gene>
    <name evidence="6" type="ORF">JIN85_07645</name>
</gene>
<evidence type="ECO:0000313" key="7">
    <source>
        <dbReference type="Proteomes" id="UP000603141"/>
    </source>
</evidence>
<sequence length="299" mass="32064">MSGLRLVLFAITALACLCRGQVHGDTLAWLDFDGKIQGDATDSKHADWIEIESFGFNAGRAGSVEGETGYLSKLSLIKALDQSSPMLFEGAVTGETYDEVTIDFNSGPDVARVRIELGKVIISSLSMNASTTALSPTETLDLNFTTIRFTYYTAKSNEIYASYDSETDTGSSGEQLKDTDSDGMPDSWELLYGLSVGVNDAASDLDGDGLSNLDEYELGTDPSSGSSFFQAVLKADPSIPGNYLLSWNSVAGKTYVIEWSPDLKTAFTTIRIVTATDTTTVESITGAGSIGFYRVRPES</sequence>
<evidence type="ECO:0000313" key="6">
    <source>
        <dbReference type="EMBL" id="MBK1882282.1"/>
    </source>
</evidence>
<comment type="subcellular location">
    <subcellularLocation>
        <location evidence="1">Secreted</location>
    </subcellularLocation>
</comment>
<dbReference type="InterPro" id="IPR008514">
    <property type="entry name" value="T6SS_Hcp"/>
</dbReference>
<keyword evidence="7" id="KW-1185">Reference proteome</keyword>
<dbReference type="PROSITE" id="PS51257">
    <property type="entry name" value="PROKAR_LIPOPROTEIN"/>
    <property type="match status" value="1"/>
</dbReference>
<evidence type="ECO:0000256" key="4">
    <source>
        <dbReference type="ARBA" id="ARBA00022837"/>
    </source>
</evidence>
<keyword evidence="2" id="KW-0964">Secreted</keyword>
<dbReference type="InterPro" id="IPR053165">
    <property type="entry name" value="HSI-I_assembly_Hcp1"/>
</dbReference>
<accession>A0A934S9T7</accession>
<feature type="signal peptide" evidence="5">
    <location>
        <begin position="1"/>
        <end position="24"/>
    </location>
</feature>
<dbReference type="InterPro" id="IPR059100">
    <property type="entry name" value="TSP3_bac"/>
</dbReference>